<dbReference type="PATRIC" id="fig|1309411.5.peg.325"/>
<feature type="coiled-coil region" evidence="1">
    <location>
        <begin position="181"/>
        <end position="257"/>
    </location>
</feature>
<protein>
    <submittedName>
        <fullName evidence="3">Uncharacterized protein</fullName>
    </submittedName>
</protein>
<feature type="coiled-coil region" evidence="1">
    <location>
        <begin position="935"/>
        <end position="962"/>
    </location>
</feature>
<sequence>MALGYGVGALIQKIKTLNGLTIGENVQNFSLKAFSGYSQGQVNELRIEQARNEVFNKVTREQADALAKAREEKDKDLRSSKLRTLQLEKELAVEQAALSRAKSIGDSGAALTIQDRIKNLTTALGLERQNRATIDANILQQQRLQDLEAKRKPVLEALKKQQVELAKQDTDIRIKAKSDFAQDMATIARDFREQRKKLENQLKNEKDVVIRAEIQTTIDKLDRVQEAALGARAAEEIRSGQEEIASAQRAVEDARVAAMQDGVAKRRAELDGELRDIRDQYAPKIKEALEAAQLTTGKDRAAFQSQAGQLQALQKEAEAAARGAAEQDLQRIEQEEQDKTEARVQAARDALTRVLQVQQEGAELAAQVTEQQRDREVAVAGATNAAKLRLEQQYAPGILALRTRAAQVQEQVDTAGLRRTLAQQLRDARDAEEQRGTLEVAAREEYLGRVRLLEQQTAQKVAQIQLDVQERVREARLAAQQDVLDRELKGISAATGAELASLTLRLKARRAAAEAAGDAGAVEQLTDALGKVEDLNLDRVTKFKGLVTDAAAGAAELRDRLGDAVPKGAVAAARSEAANPFNSVIKSAEDRISQLKKAFGLINQPTPGQTALFRKSVAEQQAVIRDAQLERNRAVLTAEQAANRELLAGQRDLARGEVESALKVAQADEQRASLRARLLGIDQARLVEVNAELRALEGRSSAEARVKDLKAEQWTLQQNLAQATEEDRQNAEALAGSLIAVAQAQADRLDALALTDVQVVQARQNRLALAAREVLEAQRQLDLAAAQGAGEIKLNGLRAARVEATTRLVQAERSLAALAGEFVDRELTAQQARVRAQARLTGAADDAVAAARIELGLVRQQLDVDRARLANADALGLSDTQRVQLATQIEEGSAGVAEQERAVTRALRDRLALARDIEQALLGLSDAAGAQDTALQEAERRADRTTQAVARARQDVADLLARVNSGGTFTADDQRTLTGLTDALRDQQDAVRALGEEYARQVGHIDTLSDAVKGLSDVVRPQEGQPFSVQREAQGLQQLQARRELALRALEQALNSGNAEQIAQALGKVTTQEKAFREQVQRLQKEGYAPYLNLVDTQQRRVLSGVKAAQGVLDGLIERGADNLTMADQLAKDARGSSGDQVPLLAAEAISGAMTTASQNLADQVLSSLGDGGQLVADAIARAFREASITLPTPQTSTPTPGDTVNTTYAIYWQNQELPTPPDYRAMWDQLVPHAERWAKNQARRDPCRP</sequence>
<feature type="coiled-coil region" evidence="1">
    <location>
        <begin position="1036"/>
        <end position="1086"/>
    </location>
</feature>
<evidence type="ECO:0000256" key="2">
    <source>
        <dbReference type="SAM" id="MobiDB-lite"/>
    </source>
</evidence>
<evidence type="ECO:0000313" key="3">
    <source>
        <dbReference type="EMBL" id="AKH15953.1"/>
    </source>
</evidence>
<evidence type="ECO:0000313" key="4">
    <source>
        <dbReference type="Proteomes" id="UP000034024"/>
    </source>
</evidence>
<dbReference type="KEGG" id="dch:SY84_01575"/>
<keyword evidence="4" id="KW-1185">Reference proteome</keyword>
<proteinExistence type="predicted"/>
<reference evidence="3 4" key="1">
    <citation type="submission" date="2015-01" db="EMBL/GenBank/DDBJ databases">
        <title>Deinococcus soli/N5/whole genome sequencing.</title>
        <authorList>
            <person name="Kim M.K."/>
            <person name="Srinivasan S."/>
            <person name="Lee J.-J."/>
        </authorList>
    </citation>
    <scope>NUCLEOTIDE SEQUENCE [LARGE SCALE GENOMIC DNA]</scope>
    <source>
        <strain evidence="3 4">N5</strain>
    </source>
</reference>
<evidence type="ECO:0000256" key="1">
    <source>
        <dbReference type="SAM" id="Coils"/>
    </source>
</evidence>
<gene>
    <name evidence="3" type="ORF">SY84_01575</name>
</gene>
<accession>A0A0F7JM32</accession>
<keyword evidence="1" id="KW-0175">Coiled coil</keyword>
<dbReference type="Proteomes" id="UP000034024">
    <property type="component" value="Chromosome"/>
</dbReference>
<organism evidence="3 4">
    <name type="scientific">Deinococcus soli</name>
    <name type="common">ex Cha et al. 2016</name>
    <dbReference type="NCBI Taxonomy" id="1309411"/>
    <lineage>
        <taxon>Bacteria</taxon>
        <taxon>Thermotogati</taxon>
        <taxon>Deinococcota</taxon>
        <taxon>Deinococci</taxon>
        <taxon>Deinococcales</taxon>
        <taxon>Deinococcaceae</taxon>
        <taxon>Deinococcus</taxon>
    </lineage>
</organism>
<feature type="region of interest" description="Disordered" evidence="2">
    <location>
        <begin position="319"/>
        <end position="341"/>
    </location>
</feature>
<dbReference type="EMBL" id="CP011389">
    <property type="protein sequence ID" value="AKH15953.1"/>
    <property type="molecule type" value="Genomic_DNA"/>
</dbReference>
<dbReference type="AlphaFoldDB" id="A0A0F7JM32"/>
<feature type="compositionally biased region" description="Basic and acidic residues" evidence="2">
    <location>
        <begin position="328"/>
        <end position="341"/>
    </location>
</feature>
<name>A0A0F7JM32_9DEIO</name>